<protein>
    <recommendedName>
        <fullName evidence="8">Dynein assembly factor 3, axonemal</fullName>
    </recommendedName>
</protein>
<comment type="similarity">
    <text evidence="1">Belongs to the DNAAF3 family.</text>
</comment>
<gene>
    <name evidence="7" type="ORF">TPSB3V08_LOCUS3400</name>
</gene>
<evidence type="ECO:0008006" key="8">
    <source>
        <dbReference type="Google" id="ProtNLM"/>
    </source>
</evidence>
<feature type="domain" description="DUF4470" evidence="5">
    <location>
        <begin position="3"/>
        <end position="101"/>
    </location>
</feature>
<organism evidence="7">
    <name type="scientific">Timema poppense</name>
    <name type="common">Walking stick</name>
    <dbReference type="NCBI Taxonomy" id="170557"/>
    <lineage>
        <taxon>Eukaryota</taxon>
        <taxon>Metazoa</taxon>
        <taxon>Ecdysozoa</taxon>
        <taxon>Arthropoda</taxon>
        <taxon>Hexapoda</taxon>
        <taxon>Insecta</taxon>
        <taxon>Pterygota</taxon>
        <taxon>Neoptera</taxon>
        <taxon>Polyneoptera</taxon>
        <taxon>Phasmatodea</taxon>
        <taxon>Timematodea</taxon>
        <taxon>Timematoidea</taxon>
        <taxon>Timematidae</taxon>
        <taxon>Timema</taxon>
    </lineage>
</organism>
<name>A0A7R9CU46_TIMPO</name>
<evidence type="ECO:0000256" key="2">
    <source>
        <dbReference type="ARBA" id="ARBA00022490"/>
    </source>
</evidence>
<dbReference type="PANTHER" id="PTHR22118:SF14">
    <property type="entry name" value="DYNEIN AXONEMAL ASSEMBLY FACTOR 3"/>
    <property type="match status" value="1"/>
</dbReference>
<accession>A0A7R9CU46</accession>
<comment type="subcellular location">
    <subcellularLocation>
        <location evidence="4">Dynein axonemal particle</location>
    </subcellularLocation>
</comment>
<dbReference type="GO" id="GO:0044458">
    <property type="term" value="P:motile cilium assembly"/>
    <property type="evidence" value="ECO:0007669"/>
    <property type="project" value="TreeGrafter"/>
</dbReference>
<dbReference type="Pfam" id="PF14737">
    <property type="entry name" value="DUF4470"/>
    <property type="match status" value="1"/>
</dbReference>
<evidence type="ECO:0000256" key="3">
    <source>
        <dbReference type="ARBA" id="ARBA00022794"/>
    </source>
</evidence>
<dbReference type="InterPro" id="IPR039304">
    <property type="entry name" value="DNAAF3"/>
</dbReference>
<reference evidence="7" key="1">
    <citation type="submission" date="2020-11" db="EMBL/GenBank/DDBJ databases">
        <authorList>
            <person name="Tran Van P."/>
        </authorList>
    </citation>
    <scope>NUCLEOTIDE SEQUENCE</scope>
</reference>
<sequence length="439" mass="50191">MYWGYSPALDLQTEWEQRGLSGSTDELRILIVGASDGRHILKTLAQSHGHAKRKLIFHVMEGSLELMARQMMLLTVALEPSQVLGLHEKTRLFLDIYGNILVRPNSARYVADKATQLIHMVTDPDYRQARMPLLNLDRLKYKERDYLEDIFKLRRHLGTRYDAKEGIFDWDYHMRLRPLGGERINSREYKHWRGTGVAFTWPETECSKPNCTLASGVVLIGDRLCHHGYLGDIVSGPHVNYGIECEDEDMLRKTNGVYNKRSTDIAERNLMRLFSELQTRQPYVHKPTLRENDHPGVVITEMVDHQEVSSDQEDPRHSSGDKETYSAIPVESAEVIFHPSSAVVDYPVRGKLKGYFDVMFLSQSMSDHFNERTMGLARDGALVLVESRLFVVGTREKDLSEFGETIGAAARVCSCEPSTEFDPKKHPVARFVVHRTRST</sequence>
<evidence type="ECO:0000259" key="6">
    <source>
        <dbReference type="Pfam" id="PF14740"/>
    </source>
</evidence>
<feature type="domain" description="Dynein assembly factor 3 C-terminal" evidence="6">
    <location>
        <begin position="152"/>
        <end position="418"/>
    </location>
</feature>
<dbReference type="Pfam" id="PF14740">
    <property type="entry name" value="DUF4471"/>
    <property type="match status" value="1"/>
</dbReference>
<dbReference type="PANTHER" id="PTHR22118">
    <property type="entry name" value="DYNEIN ASSEMBLY FACTOR 3, AXONEMAL"/>
    <property type="match status" value="1"/>
</dbReference>
<dbReference type="EMBL" id="OD001484">
    <property type="protein sequence ID" value="CAD7402031.1"/>
    <property type="molecule type" value="Genomic_DNA"/>
</dbReference>
<dbReference type="AlphaFoldDB" id="A0A7R9CU46"/>
<proteinExistence type="inferred from homology"/>
<keyword evidence="2" id="KW-0963">Cytoplasm</keyword>
<keyword evidence="3" id="KW-0970">Cilium biogenesis/degradation</keyword>
<dbReference type="InterPro" id="IPR027974">
    <property type="entry name" value="DUF4470"/>
</dbReference>
<dbReference type="GO" id="GO:0120293">
    <property type="term" value="C:dynein axonemal particle"/>
    <property type="evidence" value="ECO:0007669"/>
    <property type="project" value="UniProtKB-SubCell"/>
</dbReference>
<evidence type="ECO:0000256" key="4">
    <source>
        <dbReference type="ARBA" id="ARBA00024190"/>
    </source>
</evidence>
<evidence type="ECO:0000313" key="7">
    <source>
        <dbReference type="EMBL" id="CAD7402031.1"/>
    </source>
</evidence>
<evidence type="ECO:0000259" key="5">
    <source>
        <dbReference type="Pfam" id="PF14737"/>
    </source>
</evidence>
<evidence type="ECO:0000256" key="1">
    <source>
        <dbReference type="ARBA" id="ARBA00010449"/>
    </source>
</evidence>
<dbReference type="GO" id="GO:0070286">
    <property type="term" value="P:axonemal dynein complex assembly"/>
    <property type="evidence" value="ECO:0007669"/>
    <property type="project" value="InterPro"/>
</dbReference>
<dbReference type="InterPro" id="IPR028235">
    <property type="entry name" value="DNAAF3_C"/>
</dbReference>